<dbReference type="AlphaFoldDB" id="A0A8T2MW11"/>
<gene>
    <name evidence="1" type="ORF">JZ751_019169</name>
</gene>
<proteinExistence type="predicted"/>
<organism evidence="1 2">
    <name type="scientific">Albula glossodonta</name>
    <name type="common">roundjaw bonefish</name>
    <dbReference type="NCBI Taxonomy" id="121402"/>
    <lineage>
        <taxon>Eukaryota</taxon>
        <taxon>Metazoa</taxon>
        <taxon>Chordata</taxon>
        <taxon>Craniata</taxon>
        <taxon>Vertebrata</taxon>
        <taxon>Euteleostomi</taxon>
        <taxon>Actinopterygii</taxon>
        <taxon>Neopterygii</taxon>
        <taxon>Teleostei</taxon>
        <taxon>Albuliformes</taxon>
        <taxon>Albulidae</taxon>
        <taxon>Albula</taxon>
    </lineage>
</organism>
<accession>A0A8T2MW11</accession>
<dbReference type="EMBL" id="JAFBMS010000340">
    <property type="protein sequence ID" value="KAG9331410.1"/>
    <property type="molecule type" value="Genomic_DNA"/>
</dbReference>
<evidence type="ECO:0000313" key="1">
    <source>
        <dbReference type="EMBL" id="KAG9331410.1"/>
    </source>
</evidence>
<protein>
    <submittedName>
        <fullName evidence="1">Uncharacterized protein</fullName>
    </submittedName>
</protein>
<keyword evidence="2" id="KW-1185">Reference proteome</keyword>
<sequence length="753" mass="83268">MVAAERGRLPLEAEKGLGRNHGVAHRAESILSRQSVRLVALDPDLQGLEELELAVQHQVRSLQQVHQQWDADGRPLPALQHGRQVPGQEVQAAVLQVGVARLRGIVVPADSVARRRVAGQVFLHVQTDALLQALHTIPAGKFMQWDRLVQPHRDLPTVQSGVSVSSSVVLLPVLLGALPFCSSSWNTGLCRDNTSEWAWITFTWSGPLCTRSTSSRAETGSPQALVSCTSCQLSIRDQNRGNRATVTHITLRSIATRGLDIQAQSQRLLASRMSPVQSVASLDKLCSNASQLSSHFLGHFSGQTDTSSCFKRFILLQTLHPASDTSSCFRHFILLQTLHPASDTSNTSSCFRHFEHFILLQTLHPASDTSSCFKRFILLQTLHPASDTSNTSSCFRHFKHFILLQTLHPASDTSSCFKRFILLQTLHPASDTSNTSSCFRHFKHFILLQTLHPASNASSCFKHFILLQTLHPASDTSSCFKRFILLQTLQTLHPASDTSDTSSCFKHFILLQTLHPASNASSCFKHFILLQTLQTLHPASDTSNTSSCFKHFILLQTLHPASNTSSCFRHFKRFILLQTVQTLHLLQTLQTLHPASNTSSCFRHFILLQTLHPASDTSNASSCFRQFKHFICFRHFKHFTHLRVSDLAQNGTTPVSDLAQNGTTPVSDLAQNGTTPVSDLAQNGSRLLSLRSRVPPCPVHRTASTPPMGRAQREERWFCVKHKLCSGAFPLSIHASFSLARLPTAVAVGDQGA</sequence>
<dbReference type="Proteomes" id="UP000824540">
    <property type="component" value="Unassembled WGS sequence"/>
</dbReference>
<reference evidence="1" key="1">
    <citation type="thesis" date="2021" institute="BYU ScholarsArchive" country="Provo, UT, USA">
        <title>Applications of and Algorithms for Genome Assembly and Genomic Analyses with an Emphasis on Marine Teleosts.</title>
        <authorList>
            <person name="Pickett B.D."/>
        </authorList>
    </citation>
    <scope>NUCLEOTIDE SEQUENCE</scope>
    <source>
        <strain evidence="1">HI-2016</strain>
    </source>
</reference>
<comment type="caution">
    <text evidence="1">The sequence shown here is derived from an EMBL/GenBank/DDBJ whole genome shotgun (WGS) entry which is preliminary data.</text>
</comment>
<evidence type="ECO:0000313" key="2">
    <source>
        <dbReference type="Proteomes" id="UP000824540"/>
    </source>
</evidence>
<name>A0A8T2MW11_9TELE</name>